<name>A0A0F6TNX7_9GAMM</name>
<dbReference type="Proteomes" id="UP000034071">
    <property type="component" value="Chromosome"/>
</dbReference>
<dbReference type="Pfam" id="PF03992">
    <property type="entry name" value="ABM"/>
    <property type="match status" value="1"/>
</dbReference>
<dbReference type="SUPFAM" id="SSF54909">
    <property type="entry name" value="Dimeric alpha+beta barrel"/>
    <property type="match status" value="1"/>
</dbReference>
<keyword evidence="2" id="KW-0560">Oxidoreductase</keyword>
<evidence type="ECO:0000313" key="2">
    <source>
        <dbReference type="EMBL" id="AKE51245.1"/>
    </source>
</evidence>
<reference evidence="2 3" key="1">
    <citation type="submission" date="2015-02" db="EMBL/GenBank/DDBJ databases">
        <title>Complete genome sequence of Kangiella geojedonensis strain YCS-5T.</title>
        <authorList>
            <person name="Kim K.M."/>
        </authorList>
    </citation>
    <scope>NUCLEOTIDE SEQUENCE [LARGE SCALE GENOMIC DNA]</scope>
    <source>
        <strain evidence="2 3">YCS-5</strain>
    </source>
</reference>
<feature type="domain" description="ABM" evidence="1">
    <location>
        <begin position="2"/>
        <end position="90"/>
    </location>
</feature>
<sequence length="99" mass="11697">MIRIIIERNILDGKLDDYHALIRQAKNKASNMPGFLSGEIFHVKDDKHQVIVMSCWDSFETWEVWAESEDRQDLLDEMRPLLKNDEKIMVLQSSHLKKD</sequence>
<dbReference type="AlphaFoldDB" id="A0A0F6TNX7"/>
<dbReference type="GO" id="GO:0004497">
    <property type="term" value="F:monooxygenase activity"/>
    <property type="evidence" value="ECO:0007669"/>
    <property type="project" value="UniProtKB-KW"/>
</dbReference>
<keyword evidence="2" id="KW-0503">Monooxygenase</keyword>
<gene>
    <name evidence="2" type="ORF">TQ33_0256</name>
</gene>
<organism evidence="2 3">
    <name type="scientific">Kangiella geojedonensis</name>
    <dbReference type="NCBI Taxonomy" id="914150"/>
    <lineage>
        <taxon>Bacteria</taxon>
        <taxon>Pseudomonadati</taxon>
        <taxon>Pseudomonadota</taxon>
        <taxon>Gammaproteobacteria</taxon>
        <taxon>Kangiellales</taxon>
        <taxon>Kangiellaceae</taxon>
        <taxon>Kangiella</taxon>
    </lineage>
</organism>
<keyword evidence="3" id="KW-1185">Reference proteome</keyword>
<evidence type="ECO:0000313" key="3">
    <source>
        <dbReference type="Proteomes" id="UP000034071"/>
    </source>
</evidence>
<dbReference type="HOGENOM" id="CLU_154916_2_0_6"/>
<accession>A0A0F6TNX7</accession>
<protein>
    <submittedName>
        <fullName evidence="2">Antibiotic biosynthesis monooxygenase</fullName>
    </submittedName>
</protein>
<dbReference type="InterPro" id="IPR007138">
    <property type="entry name" value="ABM_dom"/>
</dbReference>
<dbReference type="EMBL" id="CP010975">
    <property type="protein sequence ID" value="AKE51245.1"/>
    <property type="molecule type" value="Genomic_DNA"/>
</dbReference>
<dbReference type="InterPro" id="IPR011008">
    <property type="entry name" value="Dimeric_a/b-barrel"/>
</dbReference>
<evidence type="ECO:0000259" key="1">
    <source>
        <dbReference type="PROSITE" id="PS51725"/>
    </source>
</evidence>
<dbReference type="KEGG" id="kge:TQ33_0256"/>
<dbReference type="OrthoDB" id="4463721at2"/>
<dbReference type="Gene3D" id="3.30.70.100">
    <property type="match status" value="1"/>
</dbReference>
<proteinExistence type="predicted"/>
<dbReference type="STRING" id="914150.TQ33_0256"/>
<dbReference type="RefSeq" id="WP_046560455.1">
    <property type="nucleotide sequence ID" value="NZ_CP010975.1"/>
</dbReference>
<dbReference type="PROSITE" id="PS51725">
    <property type="entry name" value="ABM"/>
    <property type="match status" value="1"/>
</dbReference>